<proteinExistence type="inferred from homology"/>
<evidence type="ECO:0000256" key="1">
    <source>
        <dbReference type="ARBA" id="ARBA00006141"/>
    </source>
</evidence>
<gene>
    <name evidence="3" type="ORF">RJ639_037139</name>
</gene>
<dbReference type="InterPro" id="IPR000308">
    <property type="entry name" value="14-3-3"/>
</dbReference>
<dbReference type="Proteomes" id="UP001188597">
    <property type="component" value="Unassembled WGS sequence"/>
</dbReference>
<dbReference type="EMBL" id="JAVXUP010000247">
    <property type="protein sequence ID" value="KAK3033010.1"/>
    <property type="molecule type" value="Genomic_DNA"/>
</dbReference>
<evidence type="ECO:0000313" key="3">
    <source>
        <dbReference type="EMBL" id="KAK3033010.1"/>
    </source>
</evidence>
<comment type="similarity">
    <text evidence="1">Belongs to the 14-3-3 family.</text>
</comment>
<dbReference type="PANTHER" id="PTHR18860">
    <property type="entry name" value="14-3-3 PROTEIN"/>
    <property type="match status" value="1"/>
</dbReference>
<organism evidence="3 4">
    <name type="scientific">Escallonia herrerae</name>
    <dbReference type="NCBI Taxonomy" id="1293975"/>
    <lineage>
        <taxon>Eukaryota</taxon>
        <taxon>Viridiplantae</taxon>
        <taxon>Streptophyta</taxon>
        <taxon>Embryophyta</taxon>
        <taxon>Tracheophyta</taxon>
        <taxon>Spermatophyta</taxon>
        <taxon>Magnoliopsida</taxon>
        <taxon>eudicotyledons</taxon>
        <taxon>Gunneridae</taxon>
        <taxon>Pentapetalae</taxon>
        <taxon>asterids</taxon>
        <taxon>campanulids</taxon>
        <taxon>Escalloniales</taxon>
        <taxon>Escalloniaceae</taxon>
        <taxon>Escallonia</taxon>
    </lineage>
</organism>
<dbReference type="InterPro" id="IPR036815">
    <property type="entry name" value="14-3-3_dom_sf"/>
</dbReference>
<dbReference type="SUPFAM" id="SSF48445">
    <property type="entry name" value="14-3-3 protein"/>
    <property type="match status" value="1"/>
</dbReference>
<name>A0AA88WYY5_9ASTE</name>
<dbReference type="AlphaFoldDB" id="A0AA88WYY5"/>
<dbReference type="Gene3D" id="1.20.190.20">
    <property type="entry name" value="14-3-3 domain"/>
    <property type="match status" value="1"/>
</dbReference>
<evidence type="ECO:0000259" key="2">
    <source>
        <dbReference type="Pfam" id="PF00244"/>
    </source>
</evidence>
<evidence type="ECO:0000313" key="4">
    <source>
        <dbReference type="Proteomes" id="UP001188597"/>
    </source>
</evidence>
<reference evidence="3" key="1">
    <citation type="submission" date="2022-12" db="EMBL/GenBank/DDBJ databases">
        <title>Draft genome assemblies for two species of Escallonia (Escalloniales).</title>
        <authorList>
            <person name="Chanderbali A."/>
            <person name="Dervinis C."/>
            <person name="Anghel I."/>
            <person name="Soltis D."/>
            <person name="Soltis P."/>
            <person name="Zapata F."/>
        </authorList>
    </citation>
    <scope>NUCLEOTIDE SEQUENCE</scope>
    <source>
        <strain evidence="3">UCBG64.0493</strain>
        <tissue evidence="3">Leaf</tissue>
    </source>
</reference>
<protein>
    <recommendedName>
        <fullName evidence="2">14-3-3 domain-containing protein</fullName>
    </recommendedName>
</protein>
<feature type="domain" description="14-3-3" evidence="2">
    <location>
        <begin position="18"/>
        <end position="69"/>
    </location>
</feature>
<sequence length="112" mass="12933">MKKENSWFLCINTVYDTIGVQERKLLSVAYKNVINSLRAPWRIVSSIKQKNKSRKNDDHMALVRDYRSKGAIPHRDGFIAGSTLSPLYLPRITKLDGETSSANLLPRWRLHH</sequence>
<dbReference type="InterPro" id="IPR023410">
    <property type="entry name" value="14-3-3_domain"/>
</dbReference>
<comment type="caution">
    <text evidence="3">The sequence shown here is derived from an EMBL/GenBank/DDBJ whole genome shotgun (WGS) entry which is preliminary data.</text>
</comment>
<keyword evidence="4" id="KW-1185">Reference proteome</keyword>
<accession>A0AA88WYY5</accession>
<dbReference type="Pfam" id="PF00244">
    <property type="entry name" value="14-3-3"/>
    <property type="match status" value="1"/>
</dbReference>